<evidence type="ECO:0000313" key="2">
    <source>
        <dbReference type="Proteomes" id="UP001209755"/>
    </source>
</evidence>
<dbReference type="InterPro" id="IPR040632">
    <property type="entry name" value="Sulfotransfer_4"/>
</dbReference>
<dbReference type="Proteomes" id="UP001209755">
    <property type="component" value="Unassembled WGS sequence"/>
</dbReference>
<dbReference type="PANTHER" id="PTHR36978:SF4">
    <property type="entry name" value="P-LOOP CONTAINING NUCLEOSIDE TRIPHOSPHATE HYDROLASE PROTEIN"/>
    <property type="match status" value="1"/>
</dbReference>
<dbReference type="RefSeq" id="WP_264599412.1">
    <property type="nucleotide sequence ID" value="NZ_JAOQNS010000001.1"/>
</dbReference>
<evidence type="ECO:0008006" key="3">
    <source>
        <dbReference type="Google" id="ProtNLM"/>
    </source>
</evidence>
<dbReference type="SUPFAM" id="SSF52540">
    <property type="entry name" value="P-loop containing nucleoside triphosphate hydrolases"/>
    <property type="match status" value="1"/>
</dbReference>
<name>A0ABT3H5Q8_9HYPH</name>
<dbReference type="Gene3D" id="3.40.50.300">
    <property type="entry name" value="P-loop containing nucleotide triphosphate hydrolases"/>
    <property type="match status" value="1"/>
</dbReference>
<reference evidence="2" key="1">
    <citation type="submission" date="2023-07" db="EMBL/GenBank/DDBJ databases">
        <title>Genome sequencing of Purple Non-Sulfur Bacteria from various extreme environments.</title>
        <authorList>
            <person name="Mayer M."/>
        </authorList>
    </citation>
    <scope>NUCLEOTIDE SEQUENCE [LARGE SCALE GENOMIC DNA]</scope>
    <source>
        <strain evidence="2">DSM 17935</strain>
    </source>
</reference>
<protein>
    <recommendedName>
        <fullName evidence="3">Sulfotransferase family protein</fullName>
    </recommendedName>
</protein>
<dbReference type="InterPro" id="IPR027417">
    <property type="entry name" value="P-loop_NTPase"/>
</dbReference>
<dbReference type="EMBL" id="JAOQNS010000001">
    <property type="protein sequence ID" value="MCW2305724.1"/>
    <property type="molecule type" value="Genomic_DNA"/>
</dbReference>
<sequence>MDKKFKVFGVGLQKSGTSTLRECLGLLGYDIARLHKRVFFDARAGRMEGVLPHLDAHEAFTGLAPPYLYEVGLERYGKAMRAVLTTRRSPEKWLNSLISHFERRSVFGNKLNLDVYGYLYPVGREEEFIAYYEAHNQRVRDFFAREGASDQFLEVCWETGDGWKELCDFLGEPVRDGGVPHSNRTADLGKKPIRIAANRMLMKGYATLVR</sequence>
<comment type="caution">
    <text evidence="1">The sequence shown here is derived from an EMBL/GenBank/DDBJ whole genome shotgun (WGS) entry which is preliminary data.</text>
</comment>
<evidence type="ECO:0000313" key="1">
    <source>
        <dbReference type="EMBL" id="MCW2305724.1"/>
    </source>
</evidence>
<gene>
    <name evidence="1" type="ORF">M2319_000040</name>
</gene>
<dbReference type="Pfam" id="PF17784">
    <property type="entry name" value="Sulfotransfer_4"/>
    <property type="match status" value="1"/>
</dbReference>
<keyword evidence="2" id="KW-1185">Reference proteome</keyword>
<organism evidence="1 2">
    <name type="scientific">Rhodobium gokarnense</name>
    <dbReference type="NCBI Taxonomy" id="364296"/>
    <lineage>
        <taxon>Bacteria</taxon>
        <taxon>Pseudomonadati</taxon>
        <taxon>Pseudomonadota</taxon>
        <taxon>Alphaproteobacteria</taxon>
        <taxon>Hyphomicrobiales</taxon>
        <taxon>Rhodobiaceae</taxon>
        <taxon>Rhodobium</taxon>
    </lineage>
</organism>
<proteinExistence type="predicted"/>
<dbReference type="PANTHER" id="PTHR36978">
    <property type="entry name" value="P-LOOP CONTAINING NUCLEOTIDE TRIPHOSPHATE HYDROLASE"/>
    <property type="match status" value="1"/>
</dbReference>
<accession>A0ABT3H5Q8</accession>